<feature type="compositionally biased region" description="Polar residues" evidence="6">
    <location>
        <begin position="140"/>
        <end position="161"/>
    </location>
</feature>
<evidence type="ECO:0000256" key="4">
    <source>
        <dbReference type="PROSITE-ProRule" id="PRU00091"/>
    </source>
</evidence>
<dbReference type="PROSITE" id="PS50178">
    <property type="entry name" value="ZF_FYVE"/>
    <property type="match status" value="1"/>
</dbReference>
<dbReference type="SUPFAM" id="SSF48452">
    <property type="entry name" value="TPR-like"/>
    <property type="match status" value="1"/>
</dbReference>
<keyword evidence="9" id="KW-1185">Reference proteome</keyword>
<proteinExistence type="predicted"/>
<accession>A0A6G0XKJ8</accession>
<dbReference type="InterPro" id="IPR011990">
    <property type="entry name" value="TPR-like_helical_dom_sf"/>
</dbReference>
<protein>
    <recommendedName>
        <fullName evidence="7">FYVE-type domain-containing protein</fullName>
    </recommendedName>
</protein>
<dbReference type="PROSITE" id="PS50293">
    <property type="entry name" value="TPR_REGION"/>
    <property type="match status" value="1"/>
</dbReference>
<dbReference type="GO" id="GO:0032266">
    <property type="term" value="F:phosphatidylinositol-3-phosphate binding"/>
    <property type="evidence" value="ECO:0007669"/>
    <property type="project" value="TreeGrafter"/>
</dbReference>
<dbReference type="GO" id="GO:0006623">
    <property type="term" value="P:protein targeting to vacuole"/>
    <property type="evidence" value="ECO:0007669"/>
    <property type="project" value="TreeGrafter"/>
</dbReference>
<dbReference type="Gene3D" id="3.30.40.10">
    <property type="entry name" value="Zinc/RING finger domain, C3HC4 (zinc finger)"/>
    <property type="match status" value="1"/>
</dbReference>
<sequence length="417" mass="46307">MEACRPWEYASACRTCSRPFGLFNPRHHCRLCGVSVCGAHSKNKTVLPHKSTQKEPQRVCDTCHKNVSESLTRKRGTRRIASQRLASSHQFPWEKLRQGHSFSQRSTGTSLTLSTFKRGHEKCLDSSTSTAYMSSIAMTTLDSPSEKSTQGSLYESPSPRSSDIDVAPSSYSPVSDIAKHANGGSSPLWRLSVIDDDAAKLSMISDEALTSIDDDDEEDDDKGSAASDEELNDIEESLNLSVLSAVPKLSEYDVDEIRAGSMRNPAAVSASRRKEKLALAHGGIDHLVKVKQGLEEEIQELEIQLSIQRKTERRLKRRRKRSERHRKGGFALMEAKEYFAAQFEFKQSLRHDDDCAVTWLALAECLLECHWPREAALAASFSLEVAFSKAAVAFLGKVHLSQGNIDEAIDCFQQALS</sequence>
<evidence type="ECO:0000256" key="5">
    <source>
        <dbReference type="SAM" id="Coils"/>
    </source>
</evidence>
<name>A0A6G0XKJ8_9STRA</name>
<evidence type="ECO:0000313" key="9">
    <source>
        <dbReference type="Proteomes" id="UP000481153"/>
    </source>
</evidence>
<dbReference type="GO" id="GO:0043328">
    <property type="term" value="P:protein transport to vacuole involved in ubiquitin-dependent protein catabolic process via the multivesicular body sorting pathway"/>
    <property type="evidence" value="ECO:0007669"/>
    <property type="project" value="TreeGrafter"/>
</dbReference>
<evidence type="ECO:0000256" key="1">
    <source>
        <dbReference type="ARBA" id="ARBA00022723"/>
    </source>
</evidence>
<dbReference type="SUPFAM" id="SSF57903">
    <property type="entry name" value="FYVE/PHD zinc finger"/>
    <property type="match status" value="1"/>
</dbReference>
<dbReference type="InterPro" id="IPR011011">
    <property type="entry name" value="Znf_FYVE_PHD"/>
</dbReference>
<dbReference type="InterPro" id="IPR000306">
    <property type="entry name" value="Znf_FYVE"/>
</dbReference>
<evidence type="ECO:0000256" key="2">
    <source>
        <dbReference type="ARBA" id="ARBA00022771"/>
    </source>
</evidence>
<evidence type="ECO:0000256" key="6">
    <source>
        <dbReference type="SAM" id="MobiDB-lite"/>
    </source>
</evidence>
<gene>
    <name evidence="8" type="ORF">Ae201684_003756</name>
</gene>
<feature type="domain" description="FYVE-type" evidence="7">
    <location>
        <begin position="7"/>
        <end position="68"/>
    </location>
</feature>
<dbReference type="AlphaFoldDB" id="A0A6G0XKJ8"/>
<dbReference type="Proteomes" id="UP000481153">
    <property type="component" value="Unassembled WGS sequence"/>
</dbReference>
<dbReference type="GO" id="GO:0043130">
    <property type="term" value="F:ubiquitin binding"/>
    <property type="evidence" value="ECO:0007669"/>
    <property type="project" value="TreeGrafter"/>
</dbReference>
<keyword evidence="3" id="KW-0862">Zinc</keyword>
<dbReference type="Gene3D" id="1.25.40.10">
    <property type="entry name" value="Tetratricopeptide repeat domain"/>
    <property type="match status" value="1"/>
</dbReference>
<dbReference type="GO" id="GO:0008270">
    <property type="term" value="F:zinc ion binding"/>
    <property type="evidence" value="ECO:0007669"/>
    <property type="project" value="UniProtKB-KW"/>
</dbReference>
<feature type="compositionally biased region" description="Acidic residues" evidence="6">
    <location>
        <begin position="212"/>
        <end position="231"/>
    </location>
</feature>
<dbReference type="CDD" id="cd15760">
    <property type="entry name" value="FYVE_scVPS27p_like"/>
    <property type="match status" value="1"/>
</dbReference>
<dbReference type="InterPro" id="IPR017455">
    <property type="entry name" value="Znf_FYVE-rel"/>
</dbReference>
<dbReference type="PANTHER" id="PTHR47794:SF1">
    <property type="entry name" value="VACUOLAR PROTEIN SORTING-ASSOCIATED PROTEIN 27"/>
    <property type="match status" value="1"/>
</dbReference>
<comment type="caution">
    <text evidence="8">The sequence shown here is derived from an EMBL/GenBank/DDBJ whole genome shotgun (WGS) entry which is preliminary data.</text>
</comment>
<dbReference type="Pfam" id="PF01363">
    <property type="entry name" value="FYVE"/>
    <property type="match status" value="1"/>
</dbReference>
<feature type="region of interest" description="Disordered" evidence="6">
    <location>
        <begin position="208"/>
        <end position="231"/>
    </location>
</feature>
<evidence type="ECO:0000259" key="7">
    <source>
        <dbReference type="PROSITE" id="PS50178"/>
    </source>
</evidence>
<dbReference type="InterPro" id="IPR013083">
    <property type="entry name" value="Znf_RING/FYVE/PHD"/>
</dbReference>
<organism evidence="8 9">
    <name type="scientific">Aphanomyces euteiches</name>
    <dbReference type="NCBI Taxonomy" id="100861"/>
    <lineage>
        <taxon>Eukaryota</taxon>
        <taxon>Sar</taxon>
        <taxon>Stramenopiles</taxon>
        <taxon>Oomycota</taxon>
        <taxon>Saprolegniomycetes</taxon>
        <taxon>Saprolegniales</taxon>
        <taxon>Verrucalvaceae</taxon>
        <taxon>Aphanomyces</taxon>
    </lineage>
</organism>
<dbReference type="EMBL" id="VJMJ01000042">
    <property type="protein sequence ID" value="KAF0740866.1"/>
    <property type="molecule type" value="Genomic_DNA"/>
</dbReference>
<reference evidence="8 9" key="1">
    <citation type="submission" date="2019-07" db="EMBL/GenBank/DDBJ databases">
        <title>Genomics analysis of Aphanomyces spp. identifies a new class of oomycete effector associated with host adaptation.</title>
        <authorList>
            <person name="Gaulin E."/>
        </authorList>
    </citation>
    <scope>NUCLEOTIDE SEQUENCE [LARGE SCALE GENOMIC DNA]</scope>
    <source>
        <strain evidence="8 9">ATCC 201684</strain>
    </source>
</reference>
<evidence type="ECO:0000313" key="8">
    <source>
        <dbReference type="EMBL" id="KAF0740866.1"/>
    </source>
</evidence>
<dbReference type="GO" id="GO:0033565">
    <property type="term" value="C:ESCRT-0 complex"/>
    <property type="evidence" value="ECO:0007669"/>
    <property type="project" value="TreeGrafter"/>
</dbReference>
<evidence type="ECO:0000256" key="3">
    <source>
        <dbReference type="ARBA" id="ARBA00022833"/>
    </source>
</evidence>
<dbReference type="VEuPathDB" id="FungiDB:AeMF1_000247"/>
<feature type="coiled-coil region" evidence="5">
    <location>
        <begin position="284"/>
        <end position="318"/>
    </location>
</feature>
<keyword evidence="2 4" id="KW-0863">Zinc-finger</keyword>
<keyword evidence="5" id="KW-0175">Coiled coil</keyword>
<feature type="region of interest" description="Disordered" evidence="6">
    <location>
        <begin position="140"/>
        <end position="172"/>
    </location>
</feature>
<keyword evidence="1" id="KW-0479">Metal-binding</keyword>
<dbReference type="PANTHER" id="PTHR47794">
    <property type="entry name" value="VACUOLAR PROTEIN SORTING-ASSOCIATED PROTEIN 27"/>
    <property type="match status" value="1"/>
</dbReference>
<dbReference type="SMART" id="SM00064">
    <property type="entry name" value="FYVE"/>
    <property type="match status" value="1"/>
</dbReference>